<dbReference type="GO" id="GO:0000502">
    <property type="term" value="C:proteasome complex"/>
    <property type="evidence" value="ECO:0007669"/>
    <property type="project" value="UniProtKB-KW"/>
</dbReference>
<evidence type="ECO:0000256" key="1">
    <source>
        <dbReference type="ARBA" id="ARBA00000885"/>
    </source>
</evidence>
<feature type="compositionally biased region" description="Basic and acidic residues" evidence="7">
    <location>
        <begin position="34"/>
        <end position="43"/>
    </location>
</feature>
<dbReference type="PANTHER" id="PTHR45670:SF1">
    <property type="entry name" value="E3 UBIQUITIN-PROTEIN LIGASE HECTD1"/>
    <property type="match status" value="1"/>
</dbReference>
<proteinExistence type="inferred from homology"/>
<dbReference type="GO" id="GO:0016874">
    <property type="term" value="F:ligase activity"/>
    <property type="evidence" value="ECO:0007669"/>
    <property type="project" value="UniProtKB-KW"/>
</dbReference>
<accession>A0A8H2ZIP8</accession>
<comment type="caution">
    <text evidence="9">The sequence shown here is derived from an EMBL/GenBank/DDBJ whole genome shotgun (WGS) entry which is preliminary data.</text>
</comment>
<dbReference type="InterPro" id="IPR000569">
    <property type="entry name" value="HECT_dom"/>
</dbReference>
<feature type="compositionally biased region" description="Acidic residues" evidence="7">
    <location>
        <begin position="584"/>
        <end position="606"/>
    </location>
</feature>
<evidence type="ECO:0000259" key="8">
    <source>
        <dbReference type="PROSITE" id="PS50237"/>
    </source>
</evidence>
<feature type="active site" description="Glycyl thioester intermediate" evidence="6">
    <location>
        <position position="1433"/>
    </location>
</feature>
<name>A0A8H2ZIP8_9SACH</name>
<comment type="similarity">
    <text evidence="2">Belongs to the UPL family. K-HECT subfamily.</text>
</comment>
<keyword evidence="4" id="KW-0808">Transferase</keyword>
<dbReference type="SUPFAM" id="SSF56204">
    <property type="entry name" value="Hect, E3 ligase catalytic domain"/>
    <property type="match status" value="1"/>
</dbReference>
<evidence type="ECO:0000313" key="10">
    <source>
        <dbReference type="Proteomes" id="UP000644660"/>
    </source>
</evidence>
<dbReference type="EMBL" id="CAEFZW010000013">
    <property type="protein sequence ID" value="CAB4257169.1"/>
    <property type="molecule type" value="Genomic_DNA"/>
</dbReference>
<feature type="domain" description="HECT" evidence="8">
    <location>
        <begin position="1122"/>
        <end position="1466"/>
    </location>
</feature>
<feature type="region of interest" description="Disordered" evidence="7">
    <location>
        <begin position="582"/>
        <end position="606"/>
    </location>
</feature>
<feature type="region of interest" description="Disordered" evidence="7">
    <location>
        <begin position="1"/>
        <end position="72"/>
    </location>
</feature>
<evidence type="ECO:0000256" key="3">
    <source>
        <dbReference type="ARBA" id="ARBA00012485"/>
    </source>
</evidence>
<evidence type="ECO:0000256" key="4">
    <source>
        <dbReference type="ARBA" id="ARBA00022679"/>
    </source>
</evidence>
<evidence type="ECO:0000313" key="9">
    <source>
        <dbReference type="EMBL" id="CAB4257169.1"/>
    </source>
</evidence>
<dbReference type="Pfam" id="PF00632">
    <property type="entry name" value="HECT"/>
    <property type="match status" value="1"/>
</dbReference>
<feature type="compositionally biased region" description="Acidic residues" evidence="7">
    <location>
        <begin position="44"/>
        <end position="62"/>
    </location>
</feature>
<dbReference type="InterPro" id="IPR035983">
    <property type="entry name" value="Hect_E3_ubiquitin_ligase"/>
</dbReference>
<evidence type="ECO:0000256" key="2">
    <source>
        <dbReference type="ARBA" id="ARBA00006331"/>
    </source>
</evidence>
<dbReference type="PANTHER" id="PTHR45670">
    <property type="entry name" value="E3 UBIQUITIN-PROTEIN LIGASE TRIP12"/>
    <property type="match status" value="1"/>
</dbReference>
<dbReference type="InterPro" id="IPR057948">
    <property type="entry name" value="TPR_TRIP12_N"/>
</dbReference>
<organism evidence="9 10">
    <name type="scientific">Maudiozyma barnettii</name>
    <dbReference type="NCBI Taxonomy" id="61262"/>
    <lineage>
        <taxon>Eukaryota</taxon>
        <taxon>Fungi</taxon>
        <taxon>Dikarya</taxon>
        <taxon>Ascomycota</taxon>
        <taxon>Saccharomycotina</taxon>
        <taxon>Saccharomycetes</taxon>
        <taxon>Saccharomycetales</taxon>
        <taxon>Saccharomycetaceae</taxon>
        <taxon>Maudiozyma</taxon>
    </lineage>
</organism>
<dbReference type="GeneID" id="64860278"/>
<comment type="catalytic activity">
    <reaction evidence="1">
        <text>S-ubiquitinyl-[E2 ubiquitin-conjugating enzyme]-L-cysteine + [acceptor protein]-L-lysine = [E2 ubiquitin-conjugating enzyme]-L-cysteine + N(6)-ubiquitinyl-[acceptor protein]-L-lysine.</text>
        <dbReference type="EC" id="2.3.2.26"/>
    </reaction>
</comment>
<dbReference type="Proteomes" id="UP000644660">
    <property type="component" value="Unassembled WGS sequence"/>
</dbReference>
<dbReference type="GO" id="GO:0043161">
    <property type="term" value="P:proteasome-mediated ubiquitin-dependent protein catabolic process"/>
    <property type="evidence" value="ECO:0007669"/>
    <property type="project" value="TreeGrafter"/>
</dbReference>
<keyword evidence="10" id="KW-1185">Reference proteome</keyword>
<feature type="compositionally biased region" description="Basic and acidic residues" evidence="7">
    <location>
        <begin position="1"/>
        <end position="18"/>
    </location>
</feature>
<keyword evidence="9" id="KW-0647">Proteasome</keyword>
<dbReference type="GO" id="GO:0000209">
    <property type="term" value="P:protein polyubiquitination"/>
    <property type="evidence" value="ECO:0007669"/>
    <property type="project" value="TreeGrafter"/>
</dbReference>
<dbReference type="InterPro" id="IPR016024">
    <property type="entry name" value="ARM-type_fold"/>
</dbReference>
<evidence type="ECO:0000256" key="5">
    <source>
        <dbReference type="ARBA" id="ARBA00022786"/>
    </source>
</evidence>
<dbReference type="GO" id="GO:0061630">
    <property type="term" value="F:ubiquitin protein ligase activity"/>
    <property type="evidence" value="ECO:0007669"/>
    <property type="project" value="UniProtKB-EC"/>
</dbReference>
<dbReference type="SUPFAM" id="SSF48371">
    <property type="entry name" value="ARM repeat"/>
    <property type="match status" value="1"/>
</dbReference>
<dbReference type="Gene3D" id="3.30.2410.10">
    <property type="entry name" value="Hect, E3 ligase catalytic domain"/>
    <property type="match status" value="1"/>
</dbReference>
<reference evidence="9 10" key="1">
    <citation type="submission" date="2020-05" db="EMBL/GenBank/DDBJ databases">
        <authorList>
            <person name="Casaregola S."/>
            <person name="Devillers H."/>
            <person name="Grondin C."/>
        </authorList>
    </citation>
    <scope>NUCLEOTIDE SEQUENCE [LARGE SCALE GENOMIC DNA]</scope>
    <source>
        <strain evidence="9 10">CLIB 1767</strain>
    </source>
</reference>
<dbReference type="Pfam" id="PF25579">
    <property type="entry name" value="TPR_TRIP12_N"/>
    <property type="match status" value="1"/>
</dbReference>
<dbReference type="EC" id="2.3.2.26" evidence="3"/>
<dbReference type="RefSeq" id="XP_041409013.1">
    <property type="nucleotide sequence ID" value="XM_041553079.1"/>
</dbReference>
<dbReference type="Gene3D" id="1.25.10.10">
    <property type="entry name" value="Leucine-rich Repeat Variant"/>
    <property type="match status" value="1"/>
</dbReference>
<dbReference type="InterPro" id="IPR045322">
    <property type="entry name" value="HECTD1/TRIP12-like"/>
</dbReference>
<evidence type="ECO:0000256" key="6">
    <source>
        <dbReference type="PROSITE-ProRule" id="PRU00104"/>
    </source>
</evidence>
<dbReference type="OrthoDB" id="423283at2759"/>
<evidence type="ECO:0000256" key="7">
    <source>
        <dbReference type="SAM" id="MobiDB-lite"/>
    </source>
</evidence>
<dbReference type="GO" id="GO:0016607">
    <property type="term" value="C:nuclear speck"/>
    <property type="evidence" value="ECO:0007669"/>
    <property type="project" value="TreeGrafter"/>
</dbReference>
<keyword evidence="9" id="KW-0436">Ligase</keyword>
<dbReference type="PROSITE" id="PS50237">
    <property type="entry name" value="HECT"/>
    <property type="match status" value="1"/>
</dbReference>
<keyword evidence="5 6" id="KW-0833">Ubl conjugation pathway</keyword>
<sequence length="1466" mass="165794">MDREDSNNSDYRDEDNSHNNHNLHHYVDDDSDSDEYHIDSSSHDEDDEDGIVEDDDEDDDEEVHGFHNGDFNPNSFFQQFTANAGSSEGGRNLEDMLPGLFSMMNGGRVPSGMGSTNSRDSRISKLVDNVVKANEDPYIAMESLKELSENMLMMNQLVVDRAIPTEKLVNSLVNVLSNPFLAAEMELQMQACRCLYNLFEVNPESISLAVEKKVIQVLKEKLSEINFIDLAEQVLETLEYISRVHGREILKAGDLTCYIQYYDFFTIHAQRKAIAIVANACARVHITEFNIVKDAMVVIAPIFQNASDKNILSRLLYALYGIVRGVDETNVLEEIITTNILEHLLLLTSSSDVSLDDKLNCYDILTKIVANSRVLSRNIIENCNISQVILRCLNSYSKSPDAALHETLMFVPNDILLRIGRFIALLLPPEEDQKISMEQSTYDSPFGEESTLKSLVDNLTPIFVDIYMNSMDFPVRKYILISLIRLLSCIPKDTPCNDKINTELMRLIGSALAQNKTHITDNKKLSNDIGVLIVGILQVITLLIKKSKGDVISLLKREGITELVGSFPSEFNTTKIDPSLVFEESNDDNDNDDDDDEYSGYDSELGDEDEGFFKIVGSDFDFPDCVKPKKMKFWIFRPRSSVILVDEIVDECKLILDNLNKESSTGSSQLNEIHTLVEKLDQIDIDTTKYVDLLQYWTLVRECIFRTDFTLSPFEFISSGLSLAISSKIKVLASTSNNNKRVLIEVFGEKLANFIDILQAALTRTETFEIVDCGLQGSEGGMASLGKQITIELVPISNSEGDKFTKSFKPTIISIQCISSFKTCCEFLKSRLLNISFVESMLGNETCGINTEEVKAIKALNDSDFLFRIDGNPISVNETIFGAVFKHVAKTQEEMKDFWTKPHSIKFSINMKKLKRFEELPDTGGNRASIEENISDIEMENDDETDTTVTAPSDDMIINSVYGLKKNTQTNLTPVDHILYILKFLRANMDNTDVFINSKLSAKLAKQLDEPLIIAGGALPDWTLYLTRDFSFLFPFESRIFFLKCVSFGYGRLIQLWKSKAEVGKDLSSDNPILQLGRITRHKLRIPRDKIFLTGLKILDKYGSNPSILEMEYQDEVGTGLGPTLEFYATMSMDFSRKSLGMWRTDNYNSESDESDSDTNHEYVTQLLFPATMDPLIEKRGKVKELFFYLGEFIARSMLDNRILDFNFNILFFSLTHELARNHTLPDYMANVEHSIDMISYVDKQIGNSLKYMYENRDNSENIDELYLTFIVPGTTIPLIENGDDISVTSTNILEYIGLLISALIGNGIKQQLQSFIDGFSKGFPYTNLLILSPDELIDIFGRVEEDWSKETLYSCIVSDHGYNMDSTTIHDLIDIMSSFDPKDKRLFTQFLTGSPRLPFGGFKTLKPKFTVVLKHAEDGLSPDQYLPSVMTCANYLKLPKYSNQEIMRTRIQQAIEEGAGAFLLS</sequence>
<dbReference type="InterPro" id="IPR011989">
    <property type="entry name" value="ARM-like"/>
</dbReference>
<protein>
    <recommendedName>
        <fullName evidence="3">HECT-type E3 ubiquitin transferase</fullName>
        <ecNumber evidence="3">2.3.2.26</ecNumber>
    </recommendedName>
</protein>
<dbReference type="Gene3D" id="3.90.1750.10">
    <property type="entry name" value="Hect, E3 ligase catalytic domains"/>
    <property type="match status" value="1"/>
</dbReference>
<dbReference type="SMART" id="SM00119">
    <property type="entry name" value="HECTc"/>
    <property type="match status" value="1"/>
</dbReference>
<gene>
    <name evidence="9" type="ORF">KABA2_13S04510</name>
</gene>
<dbReference type="Gene3D" id="3.30.2160.10">
    <property type="entry name" value="Hect, E3 ligase catalytic domain"/>
    <property type="match status" value="1"/>
</dbReference>